<organism evidence="1 2">
    <name type="scientific">Mucuna pruriens</name>
    <name type="common">Velvet bean</name>
    <name type="synonym">Dolichos pruriens</name>
    <dbReference type="NCBI Taxonomy" id="157652"/>
    <lineage>
        <taxon>Eukaryota</taxon>
        <taxon>Viridiplantae</taxon>
        <taxon>Streptophyta</taxon>
        <taxon>Embryophyta</taxon>
        <taxon>Tracheophyta</taxon>
        <taxon>Spermatophyta</taxon>
        <taxon>Magnoliopsida</taxon>
        <taxon>eudicotyledons</taxon>
        <taxon>Gunneridae</taxon>
        <taxon>Pentapetalae</taxon>
        <taxon>rosids</taxon>
        <taxon>fabids</taxon>
        <taxon>Fabales</taxon>
        <taxon>Fabaceae</taxon>
        <taxon>Papilionoideae</taxon>
        <taxon>50 kb inversion clade</taxon>
        <taxon>NPAAA clade</taxon>
        <taxon>indigoferoid/millettioid clade</taxon>
        <taxon>Phaseoleae</taxon>
        <taxon>Mucuna</taxon>
    </lineage>
</organism>
<evidence type="ECO:0000313" key="1">
    <source>
        <dbReference type="EMBL" id="RDX80546.1"/>
    </source>
</evidence>
<evidence type="ECO:0000313" key="2">
    <source>
        <dbReference type="Proteomes" id="UP000257109"/>
    </source>
</evidence>
<protein>
    <submittedName>
        <fullName evidence="1">Uncharacterized protein</fullName>
    </submittedName>
</protein>
<sequence>MHETVFRDLGVTLPFDKFEVKLGDHAGISSGVLRVEDWMRVIDRGFLFNDYWAFYKGFKGGFCNVRVKDKVPFKAFAVVGQDFPLY</sequence>
<name>A0A371FQI3_MUCPR</name>
<gene>
    <name evidence="1" type="ORF">CR513_38898</name>
</gene>
<proteinExistence type="predicted"/>
<dbReference type="Proteomes" id="UP000257109">
    <property type="component" value="Unassembled WGS sequence"/>
</dbReference>
<dbReference type="AlphaFoldDB" id="A0A371FQI3"/>
<keyword evidence="2" id="KW-1185">Reference proteome</keyword>
<feature type="non-terminal residue" evidence="1">
    <location>
        <position position="1"/>
    </location>
</feature>
<accession>A0A371FQI3</accession>
<dbReference type="EMBL" id="QJKJ01008184">
    <property type="protein sequence ID" value="RDX80546.1"/>
    <property type="molecule type" value="Genomic_DNA"/>
</dbReference>
<comment type="caution">
    <text evidence="1">The sequence shown here is derived from an EMBL/GenBank/DDBJ whole genome shotgun (WGS) entry which is preliminary data.</text>
</comment>
<reference evidence="1" key="1">
    <citation type="submission" date="2018-05" db="EMBL/GenBank/DDBJ databases">
        <title>Draft genome of Mucuna pruriens seed.</title>
        <authorList>
            <person name="Nnadi N.E."/>
            <person name="Vos R."/>
            <person name="Hasami M.H."/>
            <person name="Devisetty U.K."/>
            <person name="Aguiy J.C."/>
        </authorList>
    </citation>
    <scope>NUCLEOTIDE SEQUENCE [LARGE SCALE GENOMIC DNA]</scope>
    <source>
        <strain evidence="1">JCA_2017</strain>
    </source>
</reference>